<gene>
    <name evidence="14" type="ORF">SAMN04487818_106185</name>
</gene>
<comment type="catalytic activity">
    <reaction evidence="1">
        <text>ATP + protein L-histidine = ADP + protein N-phospho-L-histidine.</text>
        <dbReference type="EC" id="2.7.13.3"/>
    </reaction>
</comment>
<evidence type="ECO:0000259" key="13">
    <source>
        <dbReference type="PROSITE" id="PS50885"/>
    </source>
</evidence>
<dbReference type="Gene3D" id="3.30.565.10">
    <property type="entry name" value="Histidine kinase-like ATPase, C-terminal domain"/>
    <property type="match status" value="1"/>
</dbReference>
<dbReference type="GO" id="GO:0005886">
    <property type="term" value="C:plasma membrane"/>
    <property type="evidence" value="ECO:0007669"/>
    <property type="project" value="UniProtKB-SubCell"/>
</dbReference>
<dbReference type="Pfam" id="PF00672">
    <property type="entry name" value="HAMP"/>
    <property type="match status" value="1"/>
</dbReference>
<evidence type="ECO:0000256" key="4">
    <source>
        <dbReference type="ARBA" id="ARBA00022553"/>
    </source>
</evidence>
<dbReference type="CDD" id="cd06225">
    <property type="entry name" value="HAMP"/>
    <property type="match status" value="1"/>
</dbReference>
<dbReference type="RefSeq" id="WP_092778636.1">
    <property type="nucleotide sequence ID" value="NZ_FOGI01000006.1"/>
</dbReference>
<dbReference type="SMART" id="SM00387">
    <property type="entry name" value="HATPase_c"/>
    <property type="match status" value="1"/>
</dbReference>
<keyword evidence="5" id="KW-0808">Transferase</keyword>
<evidence type="ECO:0000256" key="11">
    <source>
        <dbReference type="SAM" id="Phobius"/>
    </source>
</evidence>
<evidence type="ECO:0000256" key="7">
    <source>
        <dbReference type="ARBA" id="ARBA00022777"/>
    </source>
</evidence>
<dbReference type="AlphaFoldDB" id="A0A1H9TBP5"/>
<accession>A0A1H9TBP5</accession>
<feature type="domain" description="Histidine kinase" evidence="12">
    <location>
        <begin position="240"/>
        <end position="454"/>
    </location>
</feature>
<proteinExistence type="predicted"/>
<dbReference type="Proteomes" id="UP000199051">
    <property type="component" value="Unassembled WGS sequence"/>
</dbReference>
<keyword evidence="9" id="KW-0902">Two-component regulatory system</keyword>
<dbReference type="EC" id="2.7.13.3" evidence="3"/>
<comment type="subcellular location">
    <subcellularLocation>
        <location evidence="2">Cell membrane</location>
    </subcellularLocation>
</comment>
<dbReference type="InterPro" id="IPR003594">
    <property type="entry name" value="HATPase_dom"/>
</dbReference>
<dbReference type="GO" id="GO:0000155">
    <property type="term" value="F:phosphorelay sensor kinase activity"/>
    <property type="evidence" value="ECO:0007669"/>
    <property type="project" value="InterPro"/>
</dbReference>
<evidence type="ECO:0000256" key="2">
    <source>
        <dbReference type="ARBA" id="ARBA00004236"/>
    </source>
</evidence>
<evidence type="ECO:0000256" key="8">
    <source>
        <dbReference type="ARBA" id="ARBA00022989"/>
    </source>
</evidence>
<evidence type="ECO:0000256" key="3">
    <source>
        <dbReference type="ARBA" id="ARBA00012438"/>
    </source>
</evidence>
<dbReference type="PROSITE" id="PS50885">
    <property type="entry name" value="HAMP"/>
    <property type="match status" value="1"/>
</dbReference>
<evidence type="ECO:0000256" key="1">
    <source>
        <dbReference type="ARBA" id="ARBA00000085"/>
    </source>
</evidence>
<reference evidence="15" key="1">
    <citation type="submission" date="2016-10" db="EMBL/GenBank/DDBJ databases">
        <authorList>
            <person name="Varghese N."/>
            <person name="Submissions S."/>
        </authorList>
    </citation>
    <scope>NUCLEOTIDE SEQUENCE [LARGE SCALE GENOMIC DNA]</scope>
    <source>
        <strain evidence="15">DSM 44260</strain>
    </source>
</reference>
<dbReference type="PROSITE" id="PS50109">
    <property type="entry name" value="HIS_KIN"/>
    <property type="match status" value="1"/>
</dbReference>
<dbReference type="SMART" id="SM00304">
    <property type="entry name" value="HAMP"/>
    <property type="match status" value="1"/>
</dbReference>
<dbReference type="PRINTS" id="PR00344">
    <property type="entry name" value="BCTRLSENSOR"/>
</dbReference>
<keyword evidence="8 11" id="KW-1133">Transmembrane helix</keyword>
<dbReference type="Gene3D" id="1.10.287.130">
    <property type="match status" value="1"/>
</dbReference>
<dbReference type="CDD" id="cd00082">
    <property type="entry name" value="HisKA"/>
    <property type="match status" value="1"/>
</dbReference>
<feature type="transmembrane region" description="Helical" evidence="11">
    <location>
        <begin position="12"/>
        <end position="32"/>
    </location>
</feature>
<dbReference type="InterPro" id="IPR004358">
    <property type="entry name" value="Sig_transdc_His_kin-like_C"/>
</dbReference>
<dbReference type="InterPro" id="IPR036097">
    <property type="entry name" value="HisK_dim/P_sf"/>
</dbReference>
<organism evidence="14 15">
    <name type="scientific">Actinokineospora terrae</name>
    <dbReference type="NCBI Taxonomy" id="155974"/>
    <lineage>
        <taxon>Bacteria</taxon>
        <taxon>Bacillati</taxon>
        <taxon>Actinomycetota</taxon>
        <taxon>Actinomycetes</taxon>
        <taxon>Pseudonocardiales</taxon>
        <taxon>Pseudonocardiaceae</taxon>
        <taxon>Actinokineospora</taxon>
    </lineage>
</organism>
<evidence type="ECO:0000256" key="6">
    <source>
        <dbReference type="ARBA" id="ARBA00022692"/>
    </source>
</evidence>
<keyword evidence="4" id="KW-0597">Phosphoprotein</keyword>
<dbReference type="InterPro" id="IPR005467">
    <property type="entry name" value="His_kinase_dom"/>
</dbReference>
<evidence type="ECO:0000256" key="5">
    <source>
        <dbReference type="ARBA" id="ARBA00022679"/>
    </source>
</evidence>
<dbReference type="CDD" id="cd00075">
    <property type="entry name" value="HATPase"/>
    <property type="match status" value="1"/>
</dbReference>
<evidence type="ECO:0000259" key="12">
    <source>
        <dbReference type="PROSITE" id="PS50109"/>
    </source>
</evidence>
<dbReference type="PANTHER" id="PTHR45436">
    <property type="entry name" value="SENSOR HISTIDINE KINASE YKOH"/>
    <property type="match status" value="1"/>
</dbReference>
<keyword evidence="10 11" id="KW-0472">Membrane</keyword>
<feature type="domain" description="HAMP" evidence="13">
    <location>
        <begin position="179"/>
        <end position="232"/>
    </location>
</feature>
<protein>
    <recommendedName>
        <fullName evidence="3">histidine kinase</fullName>
        <ecNumber evidence="3">2.7.13.3</ecNumber>
    </recommendedName>
</protein>
<dbReference type="Pfam" id="PF02518">
    <property type="entry name" value="HATPase_c"/>
    <property type="match status" value="1"/>
</dbReference>
<sequence length="456" mass="47656">MTLSLRSRLTALAVGAVAVAVLGVALTSWLLVRGKLNRDFDDRLQSAARVASATTSPADAITVLLEDRGRGPRRGPSTLIVQFVDRTGQIRGASGGPTFPVSARAAQVAAGMMPRVTEEVVISDDPYRVLTVARQGGAAQVAMDAEEVENTLAELGLWHGIVGLVGVALAAVAGWLIARTALRPVDALTAAAEDVARTQDLSAGITVSGTDEIARLGSAFNAMLAALGTSRDAQRRLAQDAGHELRTPLTSLRNNVELLIHAAEHTRDLPPDDRARLLADLRAQTEELTTLIGELVDLSTGDRSPEVEEPLDLADVVGPAVERARARAPKVRYVTEFAPAPVLARPVSLERAVLNLLDNAAKWSQDGGVVTARVSSDGWWARVDVDDEGPGIAEADVPHVFERFYRAAAAKSLPGSGLGLAIVAQVAAQHGGRAVAGPAPGGGARVSILLPLADVS</sequence>
<feature type="transmembrane region" description="Helical" evidence="11">
    <location>
        <begin position="157"/>
        <end position="178"/>
    </location>
</feature>
<keyword evidence="7 14" id="KW-0418">Kinase</keyword>
<dbReference type="SMART" id="SM00388">
    <property type="entry name" value="HisKA"/>
    <property type="match status" value="1"/>
</dbReference>
<dbReference type="EMBL" id="FOGI01000006">
    <property type="protein sequence ID" value="SER94675.1"/>
    <property type="molecule type" value="Genomic_DNA"/>
</dbReference>
<keyword evidence="15" id="KW-1185">Reference proteome</keyword>
<dbReference type="SUPFAM" id="SSF47384">
    <property type="entry name" value="Homodimeric domain of signal transducing histidine kinase"/>
    <property type="match status" value="1"/>
</dbReference>
<dbReference type="InterPro" id="IPR050428">
    <property type="entry name" value="TCS_sensor_his_kinase"/>
</dbReference>
<keyword evidence="6 11" id="KW-0812">Transmembrane</keyword>
<dbReference type="Gene3D" id="6.10.340.10">
    <property type="match status" value="1"/>
</dbReference>
<evidence type="ECO:0000313" key="14">
    <source>
        <dbReference type="EMBL" id="SER94675.1"/>
    </source>
</evidence>
<dbReference type="SUPFAM" id="SSF55874">
    <property type="entry name" value="ATPase domain of HSP90 chaperone/DNA topoisomerase II/histidine kinase"/>
    <property type="match status" value="1"/>
</dbReference>
<dbReference type="Pfam" id="PF00512">
    <property type="entry name" value="HisKA"/>
    <property type="match status" value="1"/>
</dbReference>
<evidence type="ECO:0000256" key="9">
    <source>
        <dbReference type="ARBA" id="ARBA00023012"/>
    </source>
</evidence>
<evidence type="ECO:0000256" key="10">
    <source>
        <dbReference type="ARBA" id="ARBA00023136"/>
    </source>
</evidence>
<dbReference type="STRING" id="155974.SAMN04487818_106185"/>
<name>A0A1H9TBP5_9PSEU</name>
<evidence type="ECO:0000313" key="15">
    <source>
        <dbReference type="Proteomes" id="UP000199051"/>
    </source>
</evidence>
<dbReference type="InterPro" id="IPR003661">
    <property type="entry name" value="HisK_dim/P_dom"/>
</dbReference>
<dbReference type="InterPro" id="IPR036890">
    <property type="entry name" value="HATPase_C_sf"/>
</dbReference>
<dbReference type="SUPFAM" id="SSF158472">
    <property type="entry name" value="HAMP domain-like"/>
    <property type="match status" value="1"/>
</dbReference>
<dbReference type="InterPro" id="IPR003660">
    <property type="entry name" value="HAMP_dom"/>
</dbReference>
<dbReference type="PANTHER" id="PTHR45436:SF5">
    <property type="entry name" value="SENSOR HISTIDINE KINASE TRCS"/>
    <property type="match status" value="1"/>
</dbReference>